<reference evidence="2 3" key="1">
    <citation type="submission" date="2020-01" db="EMBL/GenBank/DDBJ databases">
        <title>Pseudarthrobacter psychrotolerans sp. nov., isolated from antarctic soil.</title>
        <authorList>
            <person name="Shin Y."/>
            <person name="Park W."/>
        </authorList>
    </citation>
    <scope>NUCLEOTIDE SEQUENCE [LARGE SCALE GENOMIC DNA]</scope>
    <source>
        <strain evidence="2 3">YJ56</strain>
    </source>
</reference>
<proteinExistence type="predicted"/>
<name>A0A6P1NMN5_9MICC</name>
<dbReference type="EMBL" id="CP047898">
    <property type="protein sequence ID" value="QHK19740.1"/>
    <property type="molecule type" value="Genomic_DNA"/>
</dbReference>
<gene>
    <name evidence="2" type="ORF">GU243_08365</name>
</gene>
<dbReference type="AlphaFoldDB" id="A0A6P1NMN5"/>
<evidence type="ECO:0000313" key="3">
    <source>
        <dbReference type="Proteomes" id="UP000464186"/>
    </source>
</evidence>
<feature type="compositionally biased region" description="Basic and acidic residues" evidence="1">
    <location>
        <begin position="79"/>
        <end position="95"/>
    </location>
</feature>
<evidence type="ECO:0000313" key="2">
    <source>
        <dbReference type="EMBL" id="QHK19740.1"/>
    </source>
</evidence>
<keyword evidence="3" id="KW-1185">Reference proteome</keyword>
<dbReference type="Proteomes" id="UP000464186">
    <property type="component" value="Chromosome"/>
</dbReference>
<organism evidence="2 3">
    <name type="scientific">Pseudarthrobacter psychrotolerans</name>
    <dbReference type="NCBI Taxonomy" id="2697569"/>
    <lineage>
        <taxon>Bacteria</taxon>
        <taxon>Bacillati</taxon>
        <taxon>Actinomycetota</taxon>
        <taxon>Actinomycetes</taxon>
        <taxon>Micrococcales</taxon>
        <taxon>Micrococcaceae</taxon>
        <taxon>Pseudarthrobacter</taxon>
    </lineage>
</organism>
<evidence type="ECO:0000256" key="1">
    <source>
        <dbReference type="SAM" id="MobiDB-lite"/>
    </source>
</evidence>
<accession>A0A6P1NMN5</accession>
<feature type="region of interest" description="Disordered" evidence="1">
    <location>
        <begin position="74"/>
        <end position="113"/>
    </location>
</feature>
<dbReference type="KEGG" id="psey:GU243_08365"/>
<protein>
    <submittedName>
        <fullName evidence="2">Uncharacterized protein</fullName>
    </submittedName>
</protein>
<sequence length="113" mass="11789">MDTVGSGVLPDHIRLTGSADKVITIADSDAARYGVGFASGGGGGRAPEARAEAAELFTRGKFRLPIAETFTLENIGGRPGEKRTGTRAREVHREGQLSLGPGSSRDVPLQRAS</sequence>